<evidence type="ECO:0000256" key="1">
    <source>
        <dbReference type="SAM" id="MobiDB-lite"/>
    </source>
</evidence>
<organism evidence="3">
    <name type="scientific">Hordeum vulgare subsp. vulgare</name>
    <name type="common">Domesticated barley</name>
    <dbReference type="NCBI Taxonomy" id="112509"/>
    <lineage>
        <taxon>Eukaryota</taxon>
        <taxon>Viridiplantae</taxon>
        <taxon>Streptophyta</taxon>
        <taxon>Embryophyta</taxon>
        <taxon>Tracheophyta</taxon>
        <taxon>Spermatophyta</taxon>
        <taxon>Magnoliopsida</taxon>
        <taxon>Liliopsida</taxon>
        <taxon>Poales</taxon>
        <taxon>Poaceae</taxon>
        <taxon>BOP clade</taxon>
        <taxon>Pooideae</taxon>
        <taxon>Triticodae</taxon>
        <taxon>Triticeae</taxon>
        <taxon>Hordeinae</taxon>
        <taxon>Hordeum</taxon>
    </lineage>
</organism>
<keyword evidence="2" id="KW-0732">Signal</keyword>
<accession>F2EG80</accession>
<feature type="compositionally biased region" description="Low complexity" evidence="1">
    <location>
        <begin position="60"/>
        <end position="74"/>
    </location>
</feature>
<feature type="signal peptide" evidence="2">
    <location>
        <begin position="1"/>
        <end position="19"/>
    </location>
</feature>
<feature type="region of interest" description="Disordered" evidence="1">
    <location>
        <begin position="60"/>
        <end position="86"/>
    </location>
</feature>
<protein>
    <submittedName>
        <fullName evidence="3">Predicted protein</fullName>
    </submittedName>
</protein>
<dbReference type="GeneID" id="123400056"/>
<dbReference type="KEGG" id="hvg:123400056"/>
<feature type="chain" id="PRO_5003282008" evidence="2">
    <location>
        <begin position="20"/>
        <end position="86"/>
    </location>
</feature>
<evidence type="ECO:0000313" key="3">
    <source>
        <dbReference type="EMBL" id="BAK06352.1"/>
    </source>
</evidence>
<proteinExistence type="evidence at transcript level"/>
<evidence type="ECO:0000256" key="2">
    <source>
        <dbReference type="SAM" id="SignalP"/>
    </source>
</evidence>
<reference evidence="3" key="1">
    <citation type="journal article" date="2011" name="Plant Physiol.">
        <title>Comprehensive sequence analysis of 24,783 barley full-length cDNAs derived from 12 clone libraries.</title>
        <authorList>
            <person name="Matsumoto T."/>
            <person name="Tanaka T."/>
            <person name="Sakai H."/>
            <person name="Amano N."/>
            <person name="Kanamori H."/>
            <person name="Kurita K."/>
            <person name="Kikuta A."/>
            <person name="Kamiya K."/>
            <person name="Yamamoto M."/>
            <person name="Ikawa H."/>
            <person name="Fujii N."/>
            <person name="Hori K."/>
            <person name="Itoh T."/>
            <person name="Sato K."/>
        </authorList>
    </citation>
    <scope>NUCLEOTIDE SEQUENCE</scope>
    <source>
        <tissue evidence="3">Flower</tissue>
    </source>
</reference>
<sequence length="86" mass="8045">MSRALALAALLLLAALAAADSSAESIPFAKEVAGGAEAAKNAGVTGATAFKEAGTDAASAAAGGATAPVDPDPASGIKADPAPARR</sequence>
<dbReference type="EMBL" id="AK375157">
    <property type="protein sequence ID" value="BAK06352.1"/>
    <property type="molecule type" value="mRNA"/>
</dbReference>
<dbReference type="RefSeq" id="XP_044950389.1">
    <property type="nucleotide sequence ID" value="XM_045094454.1"/>
</dbReference>
<name>F2EG80_HORVV</name>
<dbReference type="AlphaFoldDB" id="F2EG80"/>